<name>A0A102K504_9BURK</name>
<dbReference type="EMBL" id="LOTN01000057">
    <property type="protein sequence ID" value="KUZ84442.1"/>
    <property type="molecule type" value="Genomic_DNA"/>
</dbReference>
<organism evidence="1 2">
    <name type="scientific">Burkholderia ubonensis</name>
    <dbReference type="NCBI Taxonomy" id="101571"/>
    <lineage>
        <taxon>Bacteria</taxon>
        <taxon>Pseudomonadati</taxon>
        <taxon>Pseudomonadota</taxon>
        <taxon>Betaproteobacteria</taxon>
        <taxon>Burkholderiales</taxon>
        <taxon>Burkholderiaceae</taxon>
        <taxon>Burkholderia</taxon>
        <taxon>Burkholderia cepacia complex</taxon>
    </lineage>
</organism>
<reference evidence="1 2" key="1">
    <citation type="submission" date="2015-11" db="EMBL/GenBank/DDBJ databases">
        <title>Expanding the genomic diversity of Burkholderia species for the development of highly accurate diagnostics.</title>
        <authorList>
            <person name="Sahl J."/>
            <person name="Keim P."/>
            <person name="Wagner D."/>
        </authorList>
    </citation>
    <scope>NUCLEOTIDE SEQUENCE [LARGE SCALE GENOMIC DNA]</scope>
    <source>
        <strain evidence="1 2">RF32-BP4</strain>
    </source>
</reference>
<evidence type="ECO:0000313" key="1">
    <source>
        <dbReference type="EMBL" id="KUZ84442.1"/>
    </source>
</evidence>
<dbReference type="AlphaFoldDB" id="A0A102K504"/>
<accession>A0A102K504</accession>
<proteinExistence type="predicted"/>
<sequence length="91" mass="9814">MNLYTKEGKPLQVGGQIVFSRTGQVVGRISGRRVFGKNGRYVGTIAGDRLVYRSTDRVAAGTPFSAANRTGIAKLHRVASVVWGREPDIPA</sequence>
<comment type="caution">
    <text evidence="1">The sequence shown here is derived from an EMBL/GenBank/DDBJ whole genome shotgun (WGS) entry which is preliminary data.</text>
</comment>
<dbReference type="RefSeq" id="WP_059636537.1">
    <property type="nucleotide sequence ID" value="NZ_LOTK01000047.1"/>
</dbReference>
<evidence type="ECO:0000313" key="2">
    <source>
        <dbReference type="Proteomes" id="UP000065521"/>
    </source>
</evidence>
<dbReference type="Proteomes" id="UP000065521">
    <property type="component" value="Unassembled WGS sequence"/>
</dbReference>
<protein>
    <submittedName>
        <fullName evidence="1">Uncharacterized protein</fullName>
    </submittedName>
</protein>
<gene>
    <name evidence="1" type="ORF">WI38_26445</name>
</gene>